<name>A0A670IBH2_PODMU</name>
<dbReference type="GeneTree" id="ENSGT00530000063821"/>
<feature type="compositionally biased region" description="Polar residues" evidence="3">
    <location>
        <begin position="202"/>
        <end position="215"/>
    </location>
</feature>
<evidence type="ECO:0000313" key="5">
    <source>
        <dbReference type="Ensembl" id="ENSPMRP00000009028.1"/>
    </source>
</evidence>
<evidence type="ECO:0000256" key="3">
    <source>
        <dbReference type="SAM" id="MobiDB-lite"/>
    </source>
</evidence>
<dbReference type="InterPro" id="IPR042769">
    <property type="entry name" value="SPATA6_fam"/>
</dbReference>
<sequence>MSPSKGFLCVLELQIRSITCPGVTLKAKDDLYISARILGQYKKTSSVRAIFPLLFNEKLIFEKVYTDVVDPGDLVELFERDTTVLELIQTVPPVGEILATYEENTRDFLFPAPKSITGQRGSVREILMKKAFGFTGIAPKLKFFTSCLISENLLRSEKAQKQDNLDQQQRSSKDGTPQIRSPKKNPPSLERNRQGLAAKTYEQPTVASLSRSPSPYTKRRMCELQQLRQRLAHLDLGPFDFRKESDRPPFVVRRPEQLSASPDVFTWCRPKDNIKDAWPETTYDPTLLGSYRPKNRKATRSHSDKDLHSFSHAYDEHLISSIAGRQLHSTQLLMHSAPPQLQKYYSTPVFNCLSLRERYLTQTAEELGMVEALGSLPKRFRSGWSATVNGEEIHKRVRNILRTHSARQRLTFDESCLSKDDSAKSRDSSKTEDSNKKKDISDRDRLSHSDLQSSSSIRQSIMVQLDDDDYWTSQAAEYKSKPHRAIFEDSLQKIYRNMYRKASGSKSKNK</sequence>
<organism evidence="5 6">
    <name type="scientific">Podarcis muralis</name>
    <name type="common">Wall lizard</name>
    <name type="synonym">Lacerta muralis</name>
    <dbReference type="NCBI Taxonomy" id="64176"/>
    <lineage>
        <taxon>Eukaryota</taxon>
        <taxon>Metazoa</taxon>
        <taxon>Chordata</taxon>
        <taxon>Craniata</taxon>
        <taxon>Vertebrata</taxon>
        <taxon>Euteleostomi</taxon>
        <taxon>Lepidosauria</taxon>
        <taxon>Squamata</taxon>
        <taxon>Bifurcata</taxon>
        <taxon>Unidentata</taxon>
        <taxon>Episquamata</taxon>
        <taxon>Laterata</taxon>
        <taxon>Lacertibaenia</taxon>
        <taxon>Lacertidae</taxon>
        <taxon>Podarcis</taxon>
    </lineage>
</organism>
<reference evidence="5" key="3">
    <citation type="submission" date="2025-09" db="UniProtKB">
        <authorList>
            <consortium name="Ensembl"/>
        </authorList>
    </citation>
    <scope>IDENTIFICATION</scope>
</reference>
<dbReference type="PANTHER" id="PTHR16435">
    <property type="entry name" value="SPERMATOGENESIS-ASSOCIATED PROTEIN 6 SPATA6"/>
    <property type="match status" value="1"/>
</dbReference>
<dbReference type="InterPro" id="IPR032732">
    <property type="entry name" value="SPATA6_N"/>
</dbReference>
<dbReference type="GO" id="GO:0120212">
    <property type="term" value="C:sperm head-tail coupling apparatus"/>
    <property type="evidence" value="ECO:0007669"/>
    <property type="project" value="Ensembl"/>
</dbReference>
<dbReference type="OMA" id="HGREFDD"/>
<dbReference type="Ensembl" id="ENSPMRT00000009643.1">
    <property type="protein sequence ID" value="ENSPMRP00000009028.1"/>
    <property type="gene ID" value="ENSPMRG00000006072.1"/>
</dbReference>
<dbReference type="GO" id="GO:0032027">
    <property type="term" value="F:myosin light chain binding"/>
    <property type="evidence" value="ECO:0007669"/>
    <property type="project" value="Ensembl"/>
</dbReference>
<dbReference type="GO" id="GO:0044458">
    <property type="term" value="P:motile cilium assembly"/>
    <property type="evidence" value="ECO:0007669"/>
    <property type="project" value="Ensembl"/>
</dbReference>
<feature type="region of interest" description="Disordered" evidence="3">
    <location>
        <begin position="418"/>
        <end position="453"/>
    </location>
</feature>
<evidence type="ECO:0000259" key="4">
    <source>
        <dbReference type="Pfam" id="PF14909"/>
    </source>
</evidence>
<feature type="region of interest" description="Disordered" evidence="3">
    <location>
        <begin position="159"/>
        <end position="217"/>
    </location>
</feature>
<proteinExistence type="inferred from homology"/>
<reference evidence="5 6" key="1">
    <citation type="journal article" date="2019" name="Proc. Natl. Acad. Sci. U.S.A.">
        <title>Regulatory changes in pterin and carotenoid genes underlie balanced color polymorphisms in the wall lizard.</title>
        <authorList>
            <person name="Andrade P."/>
            <person name="Pinho C."/>
            <person name="Perez I de Lanuza G."/>
            <person name="Afonso S."/>
            <person name="Brejcha J."/>
            <person name="Rubin C.J."/>
            <person name="Wallerman O."/>
            <person name="Pereira P."/>
            <person name="Sabatino S.J."/>
            <person name="Bellati A."/>
            <person name="Pellitteri-Rosa D."/>
            <person name="Bosakova Z."/>
            <person name="Bunikis I."/>
            <person name="Carretero M.A."/>
            <person name="Feiner N."/>
            <person name="Marsik P."/>
            <person name="Pauperio F."/>
            <person name="Salvi D."/>
            <person name="Soler L."/>
            <person name="While G.M."/>
            <person name="Uller T."/>
            <person name="Font E."/>
            <person name="Andersson L."/>
            <person name="Carneiro M."/>
        </authorList>
    </citation>
    <scope>NUCLEOTIDE SEQUENCE</scope>
</reference>
<comment type="similarity">
    <text evidence="1">Belongs to the SPATA6 family.</text>
</comment>
<feature type="domain" description="Spermatogenesis-associated protein 6 N-terminal" evidence="4">
    <location>
        <begin position="11"/>
        <end position="148"/>
    </location>
</feature>
<feature type="compositionally biased region" description="Basic and acidic residues" evidence="3">
    <location>
        <begin position="418"/>
        <end position="448"/>
    </location>
</feature>
<gene>
    <name evidence="5" type="primary">SPATA6</name>
</gene>
<dbReference type="AlphaFoldDB" id="A0A670IBH2"/>
<accession>A0A670IBH2</accession>
<dbReference type="PANTHER" id="PTHR16435:SF3">
    <property type="entry name" value="SPERMATOGENESIS-ASSOCIATED PROTEIN 6"/>
    <property type="match status" value="1"/>
</dbReference>
<reference evidence="5" key="2">
    <citation type="submission" date="2025-08" db="UniProtKB">
        <authorList>
            <consortium name="Ensembl"/>
        </authorList>
    </citation>
    <scope>IDENTIFICATION</scope>
</reference>
<evidence type="ECO:0000256" key="2">
    <source>
        <dbReference type="ARBA" id="ARBA00022553"/>
    </source>
</evidence>
<keyword evidence="2" id="KW-0597">Phosphoprotein</keyword>
<protein>
    <submittedName>
        <fullName evidence="5">Spermatosis associated 6</fullName>
    </submittedName>
</protein>
<evidence type="ECO:0000256" key="1">
    <source>
        <dbReference type="ARBA" id="ARBA00006215"/>
    </source>
</evidence>
<feature type="compositionally biased region" description="Polar residues" evidence="3">
    <location>
        <begin position="165"/>
        <end position="179"/>
    </location>
</feature>
<keyword evidence="6" id="KW-1185">Reference proteome</keyword>
<dbReference type="Pfam" id="PF14909">
    <property type="entry name" value="SPATA6"/>
    <property type="match status" value="1"/>
</dbReference>
<dbReference type="GO" id="GO:0007283">
    <property type="term" value="P:spermatogenesis"/>
    <property type="evidence" value="ECO:0007669"/>
    <property type="project" value="Ensembl"/>
</dbReference>
<evidence type="ECO:0000313" key="6">
    <source>
        <dbReference type="Proteomes" id="UP000472272"/>
    </source>
</evidence>
<dbReference type="Proteomes" id="UP000472272">
    <property type="component" value="Chromosome 6"/>
</dbReference>